<evidence type="ECO:0000313" key="5">
    <source>
        <dbReference type="EMBL" id="KEQ90789.1"/>
    </source>
</evidence>
<gene>
    <name evidence="5" type="ORF">AUEXF2481DRAFT_102747</name>
</gene>
<feature type="domain" description="D-aminopeptidase" evidence="4">
    <location>
        <begin position="357"/>
        <end position="545"/>
    </location>
</feature>
<dbReference type="SUPFAM" id="SSF56601">
    <property type="entry name" value="beta-lactamase/transpeptidase-like"/>
    <property type="match status" value="1"/>
</dbReference>
<keyword evidence="6" id="KW-1185">Reference proteome</keyword>
<name>A0A074Y4A8_AURSE</name>
<organism evidence="5 6">
    <name type="scientific">Aureobasidium subglaciale (strain EXF-2481)</name>
    <name type="common">Aureobasidium pullulans var. subglaciale</name>
    <dbReference type="NCBI Taxonomy" id="1043005"/>
    <lineage>
        <taxon>Eukaryota</taxon>
        <taxon>Fungi</taxon>
        <taxon>Dikarya</taxon>
        <taxon>Ascomycota</taxon>
        <taxon>Pezizomycotina</taxon>
        <taxon>Dothideomycetes</taxon>
        <taxon>Dothideomycetidae</taxon>
        <taxon>Dothideales</taxon>
        <taxon>Saccotheciaceae</taxon>
        <taxon>Aureobasidium</taxon>
    </lineage>
</organism>
<keyword evidence="1" id="KW-0031">Aminopeptidase</keyword>
<comment type="similarity">
    <text evidence="2">Belongs to the peptidase S12 family.</text>
</comment>
<evidence type="ECO:0000256" key="2">
    <source>
        <dbReference type="ARBA" id="ARBA00038215"/>
    </source>
</evidence>
<sequence length="549" mass="60094">MSSKNDDIDSILAAVPHLSRGPGGVVAVVKDGKLLGQRAWGYADLDRRIPMTSKTQFPICSISKQMVCLVMVSLLKRPSPVMTGRSRDAAEQFEDELQRLLPNLACDGDSGVTVLDLCNMQSGIRDYWALTTLWGARPDGQFSLLHDAPKSLDRIKSYHFGPGTEYSYSNVNFHVLGRILENVSGMSLAQLLAERLFIPAGMTTASLCPNTNGLPLPIVGYEGNEKVGYFAASNRIEWAGDAGIAASLEDMIAYEMYLDRSLSDPESLYAQTSVQQKYRDGSLAAYGYGLARLKVAGKSAIAHGGALRGFRHMRMQLPEERLSFVIMHNFETAPGAPAEYVVKKVLDISVPEKQIINVSTAWEGKYLDEETQLYIAIEDGDREKPGTISVNYGPGNAGETARLVSELEAESDGMHLTLEGEILHVKRTSDHRVLKAARLEPVDREDLGQSSSQDIVGRYRSDDCDSVFTVTGERGALYGSFDGFLGQGPIWLMRQIGKQGVWALGNPRGLDATPPGDWTVVFKDGKDDGIKGCTVGCWLARNVKFVKEK</sequence>
<dbReference type="PANTHER" id="PTHR46825:SF9">
    <property type="entry name" value="BETA-LACTAMASE-RELATED DOMAIN-CONTAINING PROTEIN"/>
    <property type="match status" value="1"/>
</dbReference>
<dbReference type="EMBL" id="KL584786">
    <property type="protein sequence ID" value="KEQ90789.1"/>
    <property type="molecule type" value="Genomic_DNA"/>
</dbReference>
<dbReference type="InParanoid" id="A0A074Y4A8"/>
<evidence type="ECO:0000259" key="4">
    <source>
        <dbReference type="Pfam" id="PF07930"/>
    </source>
</evidence>
<dbReference type="InterPro" id="IPR012338">
    <property type="entry name" value="Beta-lactam/transpept-like"/>
</dbReference>
<dbReference type="InterPro" id="IPR050491">
    <property type="entry name" value="AmpC-like"/>
</dbReference>
<dbReference type="PANTHER" id="PTHR46825">
    <property type="entry name" value="D-ALANYL-D-ALANINE-CARBOXYPEPTIDASE/ENDOPEPTIDASE AMPH"/>
    <property type="match status" value="1"/>
</dbReference>
<dbReference type="AlphaFoldDB" id="A0A074Y4A8"/>
<evidence type="ECO:0000259" key="3">
    <source>
        <dbReference type="Pfam" id="PF00144"/>
    </source>
</evidence>
<feature type="domain" description="Beta-lactamase-related" evidence="3">
    <location>
        <begin position="20"/>
        <end position="333"/>
    </location>
</feature>
<dbReference type="Pfam" id="PF00144">
    <property type="entry name" value="Beta-lactamase"/>
    <property type="match status" value="1"/>
</dbReference>
<evidence type="ECO:0000256" key="1">
    <source>
        <dbReference type="ARBA" id="ARBA00022438"/>
    </source>
</evidence>
<keyword evidence="1" id="KW-0378">Hydrolase</keyword>
<dbReference type="InterPro" id="IPR012856">
    <property type="entry name" value="DAP_B_dom"/>
</dbReference>
<protein>
    <recommendedName>
        <fullName evidence="7">Beta-lactamase-related domain-containing protein</fullName>
    </recommendedName>
</protein>
<accession>A0A074Y4A8</accession>
<keyword evidence="1" id="KW-0645">Protease</keyword>
<dbReference type="GO" id="GO:0004177">
    <property type="term" value="F:aminopeptidase activity"/>
    <property type="evidence" value="ECO:0007669"/>
    <property type="project" value="UniProtKB-KW"/>
</dbReference>
<dbReference type="HOGENOM" id="CLU_020027_0_4_1"/>
<dbReference type="Proteomes" id="UP000030641">
    <property type="component" value="Unassembled WGS sequence"/>
</dbReference>
<dbReference type="GeneID" id="25361747"/>
<dbReference type="SUPFAM" id="SSF50886">
    <property type="entry name" value="D-aminopeptidase, middle and C-terminal domains"/>
    <property type="match status" value="2"/>
</dbReference>
<dbReference type="OrthoDB" id="5946976at2759"/>
<dbReference type="InterPro" id="IPR027279">
    <property type="entry name" value="D_amino_pept/lipop_sf"/>
</dbReference>
<proteinExistence type="inferred from homology"/>
<dbReference type="OMA" id="EYSYCNV"/>
<evidence type="ECO:0000313" key="6">
    <source>
        <dbReference type="Proteomes" id="UP000030641"/>
    </source>
</evidence>
<dbReference type="RefSeq" id="XP_013339276.1">
    <property type="nucleotide sequence ID" value="XM_013483822.1"/>
</dbReference>
<dbReference type="NCBIfam" id="NF009622">
    <property type="entry name" value="PRK13128.1"/>
    <property type="match status" value="1"/>
</dbReference>
<dbReference type="InterPro" id="IPR001466">
    <property type="entry name" value="Beta-lactam-related"/>
</dbReference>
<dbReference type="Gene3D" id="3.40.710.10">
    <property type="entry name" value="DD-peptidase/beta-lactamase superfamily"/>
    <property type="match status" value="1"/>
</dbReference>
<evidence type="ECO:0008006" key="7">
    <source>
        <dbReference type="Google" id="ProtNLM"/>
    </source>
</evidence>
<dbReference type="Pfam" id="PF07930">
    <property type="entry name" value="DAP_B"/>
    <property type="match status" value="1"/>
</dbReference>
<reference evidence="5 6" key="1">
    <citation type="journal article" date="2014" name="BMC Genomics">
        <title>Genome sequencing of four Aureobasidium pullulans varieties: biotechnological potential, stress tolerance, and description of new species.</title>
        <authorList>
            <person name="Gostin Ar C."/>
            <person name="Ohm R.A."/>
            <person name="Kogej T."/>
            <person name="Sonjak S."/>
            <person name="Turk M."/>
            <person name="Zajc J."/>
            <person name="Zalar P."/>
            <person name="Grube M."/>
            <person name="Sun H."/>
            <person name="Han J."/>
            <person name="Sharma A."/>
            <person name="Chiniquy J."/>
            <person name="Ngan C.Y."/>
            <person name="Lipzen A."/>
            <person name="Barry K."/>
            <person name="Grigoriev I.V."/>
            <person name="Gunde-Cimerman N."/>
        </authorList>
    </citation>
    <scope>NUCLEOTIDE SEQUENCE [LARGE SCALE GENOMIC DNA]</scope>
    <source>
        <strain evidence="5 6">EXF-2481</strain>
    </source>
</reference>
<dbReference type="Gene3D" id="2.40.128.50">
    <property type="match status" value="2"/>
</dbReference>